<dbReference type="PANTHER" id="PTHR39673:SF5">
    <property type="entry name" value="TUNGSTEN-CONTAINING FORMYLMETHANOFURAN DEHYDROGENASE 2 SUBUNIT C"/>
    <property type="match status" value="1"/>
</dbReference>
<dbReference type="Gene3D" id="2.160.20.60">
    <property type="entry name" value="Glutamate synthase, alpha subunit, C-terminal domain"/>
    <property type="match status" value="1"/>
</dbReference>
<dbReference type="AlphaFoldDB" id="A0A6J4V463"/>
<dbReference type="Pfam" id="PF01493">
    <property type="entry name" value="GXGXG"/>
    <property type="match status" value="1"/>
</dbReference>
<proteinExistence type="predicted"/>
<gene>
    <name evidence="2" type="ORF">AVDCRST_MAG81-1274</name>
</gene>
<keyword evidence="2" id="KW-0560">Oxidoreductase</keyword>
<dbReference type="InterPro" id="IPR036485">
    <property type="entry name" value="Glu_synth_asu_C_sf"/>
</dbReference>
<dbReference type="InterPro" id="IPR002489">
    <property type="entry name" value="Glu_synth_asu_C"/>
</dbReference>
<dbReference type="EC" id="1.4.1.13" evidence="2"/>
<dbReference type="CDD" id="cd00504">
    <property type="entry name" value="GXGXG"/>
    <property type="match status" value="1"/>
</dbReference>
<dbReference type="PANTHER" id="PTHR39673">
    <property type="entry name" value="TUNGSTEN FORMYLMETHANOFURAN DEHYDROGENASE, SUBUNIT C (FWDC)"/>
    <property type="match status" value="1"/>
</dbReference>
<accession>A0A6J4V463</accession>
<reference evidence="2" key="1">
    <citation type="submission" date="2020-02" db="EMBL/GenBank/DDBJ databases">
        <authorList>
            <person name="Meier V. D."/>
        </authorList>
    </citation>
    <scope>NUCLEOTIDE SEQUENCE</scope>
    <source>
        <strain evidence="2">AVDCRST_MAG81</strain>
    </source>
</reference>
<evidence type="ECO:0000313" key="2">
    <source>
        <dbReference type="EMBL" id="CAA9568012.1"/>
    </source>
</evidence>
<evidence type="ECO:0000259" key="1">
    <source>
        <dbReference type="Pfam" id="PF01493"/>
    </source>
</evidence>
<protein>
    <submittedName>
        <fullName evidence="2">Glutamate synthase [NADPH] putative GlxC chain</fullName>
        <ecNumber evidence="2">1.4.1.13</ecNumber>
    </submittedName>
</protein>
<dbReference type="SUPFAM" id="SSF69336">
    <property type="entry name" value="Alpha subunit of glutamate synthase, C-terminal domain"/>
    <property type="match status" value="1"/>
</dbReference>
<organism evidence="2">
    <name type="scientific">uncultured Synechococcales cyanobacterium</name>
    <dbReference type="NCBI Taxonomy" id="1936017"/>
    <lineage>
        <taxon>Bacteria</taxon>
        <taxon>Bacillati</taxon>
        <taxon>Cyanobacteriota</taxon>
        <taxon>Cyanophyceae</taxon>
        <taxon>Synechococcales</taxon>
        <taxon>environmental samples</taxon>
    </lineage>
</organism>
<feature type="domain" description="Glutamate synthase alpha subunit C-terminal" evidence="1">
    <location>
        <begin position="52"/>
        <end position="175"/>
    </location>
</feature>
<dbReference type="EMBL" id="CADCWO010000073">
    <property type="protein sequence ID" value="CAA9568012.1"/>
    <property type="molecule type" value="Genomic_DNA"/>
</dbReference>
<sequence length="239" mass="25264">MMLEQTTRLQTTIDCTAFTTRAINQQLKDLASSGVKQVDLLNPAGRHNLAVGVQKPIQIRFQGPVGYYCGGLGNGVQIEIEGSCGWSVGENLVAGTITIRGNASANAGASAHGGRICVLGNAGSRAGISLKGATLIVAGNVGHSSAFMMQQGRLIICGDAGANLGDSLYDGEIFVGGSIASLGADARYEPMTDRDWQVLATELQPLGLSPQSSPFKKIVCAQELYHFKARDFTRWKDVY</sequence>
<name>A0A6J4V463_9CYAN</name>
<dbReference type="GO" id="GO:0004355">
    <property type="term" value="F:glutamate synthase (NADPH) activity"/>
    <property type="evidence" value="ECO:0007669"/>
    <property type="project" value="UniProtKB-EC"/>
</dbReference>
<dbReference type="InterPro" id="IPR012061">
    <property type="entry name" value="Glu_synth_lsu_3"/>
</dbReference>
<dbReference type="PIRSF" id="PIRSF006519">
    <property type="entry name" value="GOGAT_dom3"/>
    <property type="match status" value="1"/>
</dbReference>